<dbReference type="InterPro" id="IPR053018">
    <property type="entry name" value="Elsinochrome_Biosynth-Asso"/>
</dbReference>
<organism evidence="3 4">
    <name type="scientific">Fusarium duplospermum</name>
    <dbReference type="NCBI Taxonomy" id="1325734"/>
    <lineage>
        <taxon>Eukaryota</taxon>
        <taxon>Fungi</taxon>
        <taxon>Dikarya</taxon>
        <taxon>Ascomycota</taxon>
        <taxon>Pezizomycotina</taxon>
        <taxon>Sordariomycetes</taxon>
        <taxon>Hypocreomycetidae</taxon>
        <taxon>Hypocreales</taxon>
        <taxon>Nectriaceae</taxon>
        <taxon>Fusarium</taxon>
        <taxon>Fusarium solani species complex</taxon>
    </lineage>
</organism>
<keyword evidence="2" id="KW-0472">Membrane</keyword>
<feature type="transmembrane region" description="Helical" evidence="2">
    <location>
        <begin position="552"/>
        <end position="577"/>
    </location>
</feature>
<evidence type="ECO:0000256" key="1">
    <source>
        <dbReference type="SAM" id="MobiDB-lite"/>
    </source>
</evidence>
<dbReference type="PANTHER" id="PTHR37577">
    <property type="entry name" value="INTEGRAL MEMBRANE PROTEIN"/>
    <property type="match status" value="1"/>
</dbReference>
<evidence type="ECO:0000256" key="2">
    <source>
        <dbReference type="SAM" id="Phobius"/>
    </source>
</evidence>
<evidence type="ECO:0008006" key="5">
    <source>
        <dbReference type="Google" id="ProtNLM"/>
    </source>
</evidence>
<proteinExistence type="predicted"/>
<dbReference type="Proteomes" id="UP000288168">
    <property type="component" value="Unassembled WGS sequence"/>
</dbReference>
<feature type="transmembrane region" description="Helical" evidence="2">
    <location>
        <begin position="130"/>
        <end position="153"/>
    </location>
</feature>
<feature type="transmembrane region" description="Helical" evidence="2">
    <location>
        <begin position="629"/>
        <end position="653"/>
    </location>
</feature>
<keyword evidence="4" id="KW-1185">Reference proteome</keyword>
<accession>A0A428QWH6</accession>
<feature type="transmembrane region" description="Helical" evidence="2">
    <location>
        <begin position="165"/>
        <end position="186"/>
    </location>
</feature>
<gene>
    <name evidence="3" type="ORF">CEP54_002165</name>
</gene>
<sequence>MVNCSYNFTRPVYNSSRHVWRGNASYPEPYEDIEGLGVLVGFLGTAWLMIAIILVYYLVFFDPELDPFASTSRQAHMEEVKTLYKPNPIDKMLLSFIRRCSRKIIIRFGCFGSGSRPSSLPRLRRSMIRCILNFVDLQLIAGLGILVSGFLSLNEGLSTYHWSMIVYLSWLSNVTHLSGLTALRGYFHTRQWERGWRLTLMFIFIVILLVALGPTAFFDWTDGPGWNLVAEPASSVWCYFFPGQTLKAFREQEYGGPSFSETKGFQSMVVSMVLLVFNFFSRTLRLFSSVSGAIDRRVRKRMSQLAKWGLCKLSQSRGPFSWALNQRQWDLMVVKPCLATFLVLRLYVDIFVSTPSEVYWLIISSFWATFHLHGLRSSALIYRKRYSDDVSFDEPSIKWTFGQTLPVLMLLGPAITAVGAFFGGSEHTDCPSNPPTSVEMDRSAGLDRQSLAHIRDMSSTPTISGSGFEERPDYEGESERSLLGPGARDTTAQVGMQFEIDTNDQELEWLERNYYKTNWAPPVCFWSCVQISFVGIFMTTPISIYLTRTPLILLFLVWVWVLFGQPAAVFATILINIAGEEFAGGRKWLKRSVVCHGLTLAIYCMGASSFLGTYYGFDMILSDSYVNSGLNVLALAGGTSVVCMVFYVALMFFMAR</sequence>
<keyword evidence="2" id="KW-0812">Transmembrane</keyword>
<feature type="transmembrane region" description="Helical" evidence="2">
    <location>
        <begin position="333"/>
        <end position="352"/>
    </location>
</feature>
<name>A0A428QWH6_9HYPO</name>
<dbReference type="STRING" id="1325734.A0A428QWH6"/>
<feature type="compositionally biased region" description="Basic and acidic residues" evidence="1">
    <location>
        <begin position="468"/>
        <end position="480"/>
    </location>
</feature>
<dbReference type="OrthoDB" id="5427664at2759"/>
<feature type="region of interest" description="Disordered" evidence="1">
    <location>
        <begin position="458"/>
        <end position="487"/>
    </location>
</feature>
<dbReference type="PANTHER" id="PTHR37577:SF1">
    <property type="entry name" value="INTEGRAL MEMBRANE PROTEIN"/>
    <property type="match status" value="1"/>
</dbReference>
<evidence type="ECO:0000313" key="3">
    <source>
        <dbReference type="EMBL" id="RSL69702.1"/>
    </source>
</evidence>
<dbReference type="EMBL" id="NKCI01000012">
    <property type="protein sequence ID" value="RSL69702.1"/>
    <property type="molecule type" value="Genomic_DNA"/>
</dbReference>
<feature type="transmembrane region" description="Helical" evidence="2">
    <location>
        <begin position="264"/>
        <end position="281"/>
    </location>
</feature>
<feature type="transmembrane region" description="Helical" evidence="2">
    <location>
        <begin position="198"/>
        <end position="218"/>
    </location>
</feature>
<comment type="caution">
    <text evidence="3">The sequence shown here is derived from an EMBL/GenBank/DDBJ whole genome shotgun (WGS) entry which is preliminary data.</text>
</comment>
<dbReference type="AlphaFoldDB" id="A0A428QWH6"/>
<keyword evidence="2" id="KW-1133">Transmembrane helix</keyword>
<feature type="transmembrane region" description="Helical" evidence="2">
    <location>
        <begin position="36"/>
        <end position="59"/>
    </location>
</feature>
<feature type="transmembrane region" description="Helical" evidence="2">
    <location>
        <begin position="598"/>
        <end position="617"/>
    </location>
</feature>
<protein>
    <recommendedName>
        <fullName evidence="5">Transmembrane protein</fullName>
    </recommendedName>
</protein>
<reference evidence="3 4" key="1">
    <citation type="submission" date="2017-06" db="EMBL/GenBank/DDBJ databases">
        <title>Comparative genomic analysis of Ambrosia Fusariam Clade fungi.</title>
        <authorList>
            <person name="Stajich J.E."/>
            <person name="Carrillo J."/>
            <person name="Kijimoto T."/>
            <person name="Eskalen A."/>
            <person name="O'Donnell K."/>
            <person name="Kasson M."/>
        </authorList>
    </citation>
    <scope>NUCLEOTIDE SEQUENCE [LARGE SCALE GENOMIC DNA]</scope>
    <source>
        <strain evidence="3 4">NRRL62584</strain>
    </source>
</reference>
<evidence type="ECO:0000313" key="4">
    <source>
        <dbReference type="Proteomes" id="UP000288168"/>
    </source>
</evidence>
<feature type="transmembrane region" description="Helical" evidence="2">
    <location>
        <begin position="523"/>
        <end position="546"/>
    </location>
</feature>